<gene>
    <name evidence="1" type="ORF">RhiirC2_860278</name>
</gene>
<organism evidence="1 2">
    <name type="scientific">Rhizophagus irregularis</name>
    <dbReference type="NCBI Taxonomy" id="588596"/>
    <lineage>
        <taxon>Eukaryota</taxon>
        <taxon>Fungi</taxon>
        <taxon>Fungi incertae sedis</taxon>
        <taxon>Mucoromycota</taxon>
        <taxon>Glomeromycotina</taxon>
        <taxon>Glomeromycetes</taxon>
        <taxon>Glomerales</taxon>
        <taxon>Glomeraceae</taxon>
        <taxon>Rhizophagus</taxon>
    </lineage>
</organism>
<accession>A0A2N1P1B6</accession>
<sequence length="162" mass="18901">MSKFCKTCCLLYDSNEVVRLTNFVAREVTELREILITIKEKILTAKSNLQPIQETIHNISFNPNIQVDYHAIQNDIQDGIQSIQNDIRTIQQNIQQTIQRIDQVFNPQHNDFFQDIQTEIQDIQLGLQEIYNGLENFHNELSELNQNFTLIVDAILLAQLKM</sequence>
<dbReference type="SUPFAM" id="SSF58100">
    <property type="entry name" value="Bacterial hemolysins"/>
    <property type="match status" value="1"/>
</dbReference>
<proteinExistence type="predicted"/>
<dbReference type="EMBL" id="LLXL01000030">
    <property type="protein sequence ID" value="PKK79863.1"/>
    <property type="molecule type" value="Genomic_DNA"/>
</dbReference>
<evidence type="ECO:0000313" key="1">
    <source>
        <dbReference type="EMBL" id="PKK79863.1"/>
    </source>
</evidence>
<name>A0A2N1P1B6_9GLOM</name>
<comment type="caution">
    <text evidence="1">The sequence shown here is derived from an EMBL/GenBank/DDBJ whole genome shotgun (WGS) entry which is preliminary data.</text>
</comment>
<protein>
    <recommendedName>
        <fullName evidence="3">t-SNARE coiled-coil homology domain-containing protein</fullName>
    </recommendedName>
</protein>
<reference evidence="1 2" key="2">
    <citation type="submission" date="2017-10" db="EMBL/GenBank/DDBJ databases">
        <title>Extensive intraspecific genome diversity in a model arbuscular mycorrhizal fungus.</title>
        <authorList>
            <person name="Chen E.C.H."/>
            <person name="Morin E."/>
            <person name="Baudet D."/>
            <person name="Noel J."/>
            <person name="Ndikumana S."/>
            <person name="Charron P."/>
            <person name="St-Onge C."/>
            <person name="Giorgi J."/>
            <person name="Grigoriev I.V."/>
            <person name="Roux C."/>
            <person name="Martin F.M."/>
            <person name="Corradi N."/>
        </authorList>
    </citation>
    <scope>NUCLEOTIDE SEQUENCE [LARGE SCALE GENOMIC DNA]</scope>
    <source>
        <strain evidence="1 2">C2</strain>
    </source>
</reference>
<dbReference type="AlphaFoldDB" id="A0A2N1P1B6"/>
<evidence type="ECO:0008006" key="3">
    <source>
        <dbReference type="Google" id="ProtNLM"/>
    </source>
</evidence>
<dbReference type="Proteomes" id="UP000233469">
    <property type="component" value="Unassembled WGS sequence"/>
</dbReference>
<evidence type="ECO:0000313" key="2">
    <source>
        <dbReference type="Proteomes" id="UP000233469"/>
    </source>
</evidence>
<dbReference type="VEuPathDB" id="FungiDB:RhiirFUN_020263"/>
<reference evidence="1 2" key="1">
    <citation type="submission" date="2016-04" db="EMBL/GenBank/DDBJ databases">
        <title>Genome analyses suggest a sexual origin of heterokaryosis in a supposedly ancient asexual fungus.</title>
        <authorList>
            <person name="Ropars J."/>
            <person name="Sedzielewska K."/>
            <person name="Noel J."/>
            <person name="Charron P."/>
            <person name="Farinelli L."/>
            <person name="Marton T."/>
            <person name="Kruger M."/>
            <person name="Pelin A."/>
            <person name="Brachmann A."/>
            <person name="Corradi N."/>
        </authorList>
    </citation>
    <scope>NUCLEOTIDE SEQUENCE [LARGE SCALE GENOMIC DNA]</scope>
    <source>
        <strain evidence="1 2">C2</strain>
    </source>
</reference>
<dbReference type="Gene3D" id="1.10.287.950">
    <property type="entry name" value="Methyl-accepting chemotaxis protein"/>
    <property type="match status" value="1"/>
</dbReference>
<dbReference type="VEuPathDB" id="FungiDB:RhiirA1_528751"/>
<dbReference type="VEuPathDB" id="FungiDB:FUN_013212"/>